<protein>
    <submittedName>
        <fullName evidence="4">Uncharacterized protein</fullName>
    </submittedName>
</protein>
<keyword evidence="3" id="KW-1185">Reference proteome</keyword>
<dbReference type="WBParaSite" id="MBELARI_LOCUS6746">
    <property type="protein sequence ID" value="MBELARI_LOCUS6746"/>
    <property type="gene ID" value="MBELARI_LOCUS6746"/>
</dbReference>
<reference evidence="4" key="1">
    <citation type="submission" date="2024-02" db="UniProtKB">
        <authorList>
            <consortium name="WormBaseParasite"/>
        </authorList>
    </citation>
    <scope>IDENTIFICATION</scope>
</reference>
<keyword evidence="2" id="KW-1133">Transmembrane helix</keyword>
<feature type="transmembrane region" description="Helical" evidence="2">
    <location>
        <begin position="259"/>
        <end position="278"/>
    </location>
</feature>
<feature type="transmembrane region" description="Helical" evidence="2">
    <location>
        <begin position="379"/>
        <end position="399"/>
    </location>
</feature>
<keyword evidence="2" id="KW-0812">Transmembrane</keyword>
<sequence>MTEIEVPSRQQDRWQQIDRMKSKSACTICDYLVPTSSTSRENKYFGTITCPHQKKRENHLNIDVHSAGCSIVNTPNPLEKQGQRFDFHLPTPQSPRFLNLPTPPRSRLSSPSHFTEHKKFGFPPISDDSQSLPEIEVRQIDREELHLPQICNLSIGESHQNLRGVHLRGNRRHSLAPLQQNVNFNVMASMYGKDAQYMRGEGGGGMGGGGGLSPTPKYLDHPPVYNGNPKTIITRTVNVVEEDDEVECTPFMCTHYMGALRWFQLLCFFILQWLIQITCGNDACTMIMNVFGYIALGQVFVLIILLWMSILCVIILSLYGLNGHRCIPGVMNGLEKLYAFSGIVLFPIAGILGAWMAGLTVHESYNYQGRGYAHIRPQWIAAAVIEFLMVPLYVFDLICQRRENFPWTGKEYKEVTGTQVTTTQNYKPTGQSSYYNDYL</sequence>
<evidence type="ECO:0000313" key="4">
    <source>
        <dbReference type="WBParaSite" id="MBELARI_LOCUS6746"/>
    </source>
</evidence>
<dbReference type="AlphaFoldDB" id="A0AAF3FLY8"/>
<feature type="transmembrane region" description="Helical" evidence="2">
    <location>
        <begin position="290"/>
        <end position="316"/>
    </location>
</feature>
<accession>A0AAF3FLY8</accession>
<evidence type="ECO:0000256" key="1">
    <source>
        <dbReference type="SAM" id="MobiDB-lite"/>
    </source>
</evidence>
<keyword evidence="2" id="KW-0472">Membrane</keyword>
<evidence type="ECO:0000256" key="2">
    <source>
        <dbReference type="SAM" id="Phobius"/>
    </source>
</evidence>
<dbReference type="Proteomes" id="UP000887575">
    <property type="component" value="Unassembled WGS sequence"/>
</dbReference>
<evidence type="ECO:0000313" key="3">
    <source>
        <dbReference type="Proteomes" id="UP000887575"/>
    </source>
</evidence>
<proteinExistence type="predicted"/>
<feature type="region of interest" description="Disordered" evidence="1">
    <location>
        <begin position="94"/>
        <end position="116"/>
    </location>
</feature>
<feature type="transmembrane region" description="Helical" evidence="2">
    <location>
        <begin position="337"/>
        <end position="359"/>
    </location>
</feature>
<organism evidence="3 4">
    <name type="scientific">Mesorhabditis belari</name>
    <dbReference type="NCBI Taxonomy" id="2138241"/>
    <lineage>
        <taxon>Eukaryota</taxon>
        <taxon>Metazoa</taxon>
        <taxon>Ecdysozoa</taxon>
        <taxon>Nematoda</taxon>
        <taxon>Chromadorea</taxon>
        <taxon>Rhabditida</taxon>
        <taxon>Rhabditina</taxon>
        <taxon>Rhabditomorpha</taxon>
        <taxon>Rhabditoidea</taxon>
        <taxon>Rhabditidae</taxon>
        <taxon>Mesorhabditinae</taxon>
        <taxon>Mesorhabditis</taxon>
    </lineage>
</organism>
<name>A0AAF3FLY8_9BILA</name>